<dbReference type="Gene3D" id="3.40.50.150">
    <property type="entry name" value="Vaccinia Virus protein VP39"/>
    <property type="match status" value="1"/>
</dbReference>
<evidence type="ECO:0000313" key="2">
    <source>
        <dbReference type="Proteomes" id="UP000525923"/>
    </source>
</evidence>
<dbReference type="Pfam" id="PF04445">
    <property type="entry name" value="SAM_MT"/>
    <property type="match status" value="1"/>
</dbReference>
<dbReference type="GO" id="GO:0008990">
    <property type="term" value="F:rRNA (guanine-N2-)-methyltransferase activity"/>
    <property type="evidence" value="ECO:0007669"/>
    <property type="project" value="InterPro"/>
</dbReference>
<accession>A0A7W8CND7</accession>
<dbReference type="EMBL" id="JACHHE010000001">
    <property type="protein sequence ID" value="MBB5178620.1"/>
    <property type="molecule type" value="Genomic_DNA"/>
</dbReference>
<name>A0A7W8CND7_9BACL</name>
<comment type="caution">
    <text evidence="1">The sequence shown here is derived from an EMBL/GenBank/DDBJ whole genome shotgun (WGS) entry which is preliminary data.</text>
</comment>
<sequence length="259" mass="28616">MKMIATTAYRPNGITDQNAAQAAQDLGIPFVVRNKRSIEKLHAEEKADVLVAARERLEFYPLGETEPFFFHPSSSAFRTKRPIHQDPLIEVSGIAAGDSFVDCTLGMASDAIVVSQFVGAGGSVTGCESNPAFAYIIGKGLKEYTAMPHLVEAMRRIEVVSGDSVDYLASLPDNAVDVIYMDPMFTNEISESSNFRPVRTAADTGQLTKRWVDEAVRSAKKSVVLKAHFRSVDFEAFGFNRRVRPNTKFHYGVIDCRNK</sequence>
<dbReference type="InterPro" id="IPR029063">
    <property type="entry name" value="SAM-dependent_MTases_sf"/>
</dbReference>
<dbReference type="InterPro" id="IPR007536">
    <property type="entry name" value="16SrRNA_methylTrfase_J"/>
</dbReference>
<keyword evidence="1" id="KW-0808">Transferase</keyword>
<organism evidence="1 2">
    <name type="scientific">Planococcus koreensis</name>
    <dbReference type="NCBI Taxonomy" id="112331"/>
    <lineage>
        <taxon>Bacteria</taxon>
        <taxon>Bacillati</taxon>
        <taxon>Bacillota</taxon>
        <taxon>Bacilli</taxon>
        <taxon>Bacillales</taxon>
        <taxon>Caryophanaceae</taxon>
        <taxon>Planococcus</taxon>
    </lineage>
</organism>
<gene>
    <name evidence="1" type="ORF">HNQ44_000042</name>
</gene>
<proteinExistence type="predicted"/>
<dbReference type="AlphaFoldDB" id="A0A7W8CND7"/>
<keyword evidence="1" id="KW-0489">Methyltransferase</keyword>
<protein>
    <submittedName>
        <fullName evidence="1">16S rRNA G966 N2-methylase RsmD</fullName>
    </submittedName>
</protein>
<dbReference type="PANTHER" id="PTHR36112">
    <property type="entry name" value="RIBOSOMAL RNA SMALL SUBUNIT METHYLTRANSFERASE J"/>
    <property type="match status" value="1"/>
</dbReference>
<reference evidence="1 2" key="1">
    <citation type="submission" date="2020-08" db="EMBL/GenBank/DDBJ databases">
        <title>Genomic Encyclopedia of Type Strains, Phase IV (KMG-IV): sequencing the most valuable type-strain genomes for metagenomic binning, comparative biology and taxonomic classification.</title>
        <authorList>
            <person name="Goeker M."/>
        </authorList>
    </citation>
    <scope>NUCLEOTIDE SEQUENCE [LARGE SCALE GENOMIC DNA]</scope>
    <source>
        <strain evidence="1 2">DSM 15895</strain>
    </source>
</reference>
<keyword evidence="2" id="KW-1185">Reference proteome</keyword>
<dbReference type="SUPFAM" id="SSF53335">
    <property type="entry name" value="S-adenosyl-L-methionine-dependent methyltransferases"/>
    <property type="match status" value="1"/>
</dbReference>
<evidence type="ECO:0000313" key="1">
    <source>
        <dbReference type="EMBL" id="MBB5178620.1"/>
    </source>
</evidence>
<dbReference type="PANTHER" id="PTHR36112:SF1">
    <property type="entry name" value="RIBOSOMAL RNA SMALL SUBUNIT METHYLTRANSFERASE J"/>
    <property type="match status" value="1"/>
</dbReference>
<dbReference type="OrthoDB" id="1653798at2"/>
<dbReference type="Proteomes" id="UP000525923">
    <property type="component" value="Unassembled WGS sequence"/>
</dbReference>